<protein>
    <submittedName>
        <fullName evidence="2">Uncharacterized protein</fullName>
    </submittedName>
</protein>
<accession>A0AB73I908</accession>
<organism evidence="2 3">
    <name type="scientific">Paraburkholderia caledonica</name>
    <dbReference type="NCBI Taxonomy" id="134536"/>
    <lineage>
        <taxon>Bacteria</taxon>
        <taxon>Pseudomonadati</taxon>
        <taxon>Pseudomonadota</taxon>
        <taxon>Betaproteobacteria</taxon>
        <taxon>Burkholderiales</taxon>
        <taxon>Burkholderiaceae</taxon>
        <taxon>Paraburkholderia</taxon>
    </lineage>
</organism>
<evidence type="ECO:0000313" key="3">
    <source>
        <dbReference type="Proteomes" id="UP001229486"/>
    </source>
</evidence>
<name>A0AB73I908_9BURK</name>
<evidence type="ECO:0000256" key="1">
    <source>
        <dbReference type="SAM" id="MobiDB-lite"/>
    </source>
</evidence>
<feature type="region of interest" description="Disordered" evidence="1">
    <location>
        <begin position="1"/>
        <end position="25"/>
    </location>
</feature>
<comment type="caution">
    <text evidence="2">The sequence shown here is derived from an EMBL/GenBank/DDBJ whole genome shotgun (WGS) entry which is preliminary data.</text>
</comment>
<dbReference type="AlphaFoldDB" id="A0AB73I908"/>
<sequence>MDGTVRPEPQVGATGSYLRHRNANRAPGAGHRVTLAARFRVDCDGNQFASSGAAPGYVLHAAGCLVHDVAHSLLRPTLRVPVR</sequence>
<gene>
    <name evidence="2" type="ORF">J2793_001790</name>
</gene>
<dbReference type="Proteomes" id="UP001229486">
    <property type="component" value="Unassembled WGS sequence"/>
</dbReference>
<reference evidence="2" key="1">
    <citation type="submission" date="2023-07" db="EMBL/GenBank/DDBJ databases">
        <title>Sorghum-associated microbial communities from plants grown in Nebraska, USA.</title>
        <authorList>
            <person name="Schachtman D."/>
        </authorList>
    </citation>
    <scope>NUCLEOTIDE SEQUENCE</scope>
    <source>
        <strain evidence="2">DS1061</strain>
    </source>
</reference>
<dbReference type="EMBL" id="JAURTK010000002">
    <property type="protein sequence ID" value="MDP9646357.1"/>
    <property type="molecule type" value="Genomic_DNA"/>
</dbReference>
<evidence type="ECO:0000313" key="2">
    <source>
        <dbReference type="EMBL" id="MDP9646357.1"/>
    </source>
</evidence>
<proteinExistence type="predicted"/>